<dbReference type="EMBL" id="JAVFWL010000002">
    <property type="protein sequence ID" value="KAK6734372.1"/>
    <property type="molecule type" value="Genomic_DNA"/>
</dbReference>
<accession>A0ABR1C772</accession>
<sequence length="86" mass="10037">MQITDLARTARSLYSMTMCQITVGYSAVIYNHLDLHKFVDRQPPLVVKEEEEDDDEKKERKKHQKLAPSAPEANKLFSRVERLFTT</sequence>
<name>A0ABR1C772_NECAM</name>
<evidence type="ECO:0000313" key="3">
    <source>
        <dbReference type="Proteomes" id="UP001303046"/>
    </source>
</evidence>
<proteinExistence type="predicted"/>
<organism evidence="2 3">
    <name type="scientific">Necator americanus</name>
    <name type="common">Human hookworm</name>
    <dbReference type="NCBI Taxonomy" id="51031"/>
    <lineage>
        <taxon>Eukaryota</taxon>
        <taxon>Metazoa</taxon>
        <taxon>Ecdysozoa</taxon>
        <taxon>Nematoda</taxon>
        <taxon>Chromadorea</taxon>
        <taxon>Rhabditida</taxon>
        <taxon>Rhabditina</taxon>
        <taxon>Rhabditomorpha</taxon>
        <taxon>Strongyloidea</taxon>
        <taxon>Ancylostomatidae</taxon>
        <taxon>Bunostominae</taxon>
        <taxon>Necator</taxon>
    </lineage>
</organism>
<feature type="region of interest" description="Disordered" evidence="1">
    <location>
        <begin position="44"/>
        <end position="73"/>
    </location>
</feature>
<dbReference type="Proteomes" id="UP001303046">
    <property type="component" value="Unassembled WGS sequence"/>
</dbReference>
<protein>
    <submittedName>
        <fullName evidence="2">Uncharacterized protein</fullName>
    </submittedName>
</protein>
<keyword evidence="3" id="KW-1185">Reference proteome</keyword>
<comment type="caution">
    <text evidence="2">The sequence shown here is derived from an EMBL/GenBank/DDBJ whole genome shotgun (WGS) entry which is preliminary data.</text>
</comment>
<evidence type="ECO:0000256" key="1">
    <source>
        <dbReference type="SAM" id="MobiDB-lite"/>
    </source>
</evidence>
<evidence type="ECO:0000313" key="2">
    <source>
        <dbReference type="EMBL" id="KAK6734372.1"/>
    </source>
</evidence>
<gene>
    <name evidence="2" type="primary">Necator_chrII.g5678</name>
    <name evidence="2" type="ORF">RB195_017885</name>
</gene>
<reference evidence="2 3" key="1">
    <citation type="submission" date="2023-08" db="EMBL/GenBank/DDBJ databases">
        <title>A Necator americanus chromosomal reference genome.</title>
        <authorList>
            <person name="Ilik V."/>
            <person name="Petrzelkova K.J."/>
            <person name="Pardy F."/>
            <person name="Fuh T."/>
            <person name="Niatou-Singa F.S."/>
            <person name="Gouil Q."/>
            <person name="Baker L."/>
            <person name="Ritchie M.E."/>
            <person name="Jex A.R."/>
            <person name="Gazzola D."/>
            <person name="Li H."/>
            <person name="Toshio Fujiwara R."/>
            <person name="Zhan B."/>
            <person name="Aroian R.V."/>
            <person name="Pafco B."/>
            <person name="Schwarz E.M."/>
        </authorList>
    </citation>
    <scope>NUCLEOTIDE SEQUENCE [LARGE SCALE GENOMIC DNA]</scope>
    <source>
        <strain evidence="2 3">Aroian</strain>
        <tissue evidence="2">Whole animal</tissue>
    </source>
</reference>